<dbReference type="CDD" id="cd21134">
    <property type="entry name" value="YTH"/>
    <property type="match status" value="1"/>
</dbReference>
<reference evidence="3 4" key="1">
    <citation type="journal article" date="2014" name="Genome Announc.">
        <title>Draft genome sequence of Sclerotinia borealis, a psychrophilic plant pathogenic fungus.</title>
        <authorList>
            <person name="Mardanov A.V."/>
            <person name="Beletsky A.V."/>
            <person name="Kadnikov V.V."/>
            <person name="Ignatov A.N."/>
            <person name="Ravin N.V."/>
        </authorList>
    </citation>
    <scope>NUCLEOTIDE SEQUENCE [LARGE SCALE GENOMIC DNA]</scope>
    <source>
        <strain evidence="4">F-4157</strain>
    </source>
</reference>
<dbReference type="Proteomes" id="UP000019487">
    <property type="component" value="Unassembled WGS sequence"/>
</dbReference>
<dbReference type="PROSITE" id="PS50882">
    <property type="entry name" value="YTH"/>
    <property type="match status" value="1"/>
</dbReference>
<feature type="compositionally biased region" description="Polar residues" evidence="1">
    <location>
        <begin position="1"/>
        <end position="31"/>
    </location>
</feature>
<dbReference type="AlphaFoldDB" id="W9CXM4"/>
<feature type="compositionally biased region" description="Polar residues" evidence="1">
    <location>
        <begin position="208"/>
        <end position="242"/>
    </location>
</feature>
<evidence type="ECO:0000313" key="4">
    <source>
        <dbReference type="Proteomes" id="UP000019487"/>
    </source>
</evidence>
<dbReference type="PANTHER" id="PTHR12357:SF3">
    <property type="entry name" value="YTH DOMAIN-CONTAINING PROTEIN 1"/>
    <property type="match status" value="1"/>
</dbReference>
<dbReference type="OrthoDB" id="6103986at2759"/>
<dbReference type="PANTHER" id="PTHR12357">
    <property type="entry name" value="YTH YT521-B HOMOLOGY DOMAIN-CONTAINING"/>
    <property type="match status" value="1"/>
</dbReference>
<feature type="region of interest" description="Disordered" evidence="1">
    <location>
        <begin position="466"/>
        <end position="642"/>
    </location>
</feature>
<dbReference type="GO" id="GO:0000381">
    <property type="term" value="P:regulation of alternative mRNA splicing, via spliceosome"/>
    <property type="evidence" value="ECO:0007669"/>
    <property type="project" value="TreeGrafter"/>
</dbReference>
<feature type="compositionally biased region" description="Basic and acidic residues" evidence="1">
    <location>
        <begin position="530"/>
        <end position="559"/>
    </location>
</feature>
<keyword evidence="4" id="KW-1185">Reference proteome</keyword>
<dbReference type="HOGENOM" id="CLU_355627_0_0_1"/>
<name>W9CXM4_SCLBF</name>
<feature type="compositionally biased region" description="Polar residues" evidence="1">
    <location>
        <begin position="186"/>
        <end position="198"/>
    </location>
</feature>
<evidence type="ECO:0000313" key="3">
    <source>
        <dbReference type="EMBL" id="ESZ99365.1"/>
    </source>
</evidence>
<organism evidence="3 4">
    <name type="scientific">Sclerotinia borealis (strain F-4128)</name>
    <dbReference type="NCBI Taxonomy" id="1432307"/>
    <lineage>
        <taxon>Eukaryota</taxon>
        <taxon>Fungi</taxon>
        <taxon>Dikarya</taxon>
        <taxon>Ascomycota</taxon>
        <taxon>Pezizomycotina</taxon>
        <taxon>Leotiomycetes</taxon>
        <taxon>Helotiales</taxon>
        <taxon>Sclerotiniaceae</taxon>
        <taxon>Sclerotinia</taxon>
    </lineage>
</organism>
<dbReference type="GO" id="GO:0000398">
    <property type="term" value="P:mRNA splicing, via spliceosome"/>
    <property type="evidence" value="ECO:0007669"/>
    <property type="project" value="TreeGrafter"/>
</dbReference>
<dbReference type="Pfam" id="PF04146">
    <property type="entry name" value="YTH"/>
    <property type="match status" value="1"/>
</dbReference>
<feature type="domain" description="YTH" evidence="2">
    <location>
        <begin position="649"/>
        <end position="782"/>
    </location>
</feature>
<dbReference type="GO" id="GO:0003729">
    <property type="term" value="F:mRNA binding"/>
    <property type="evidence" value="ECO:0007669"/>
    <property type="project" value="TreeGrafter"/>
</dbReference>
<feature type="compositionally biased region" description="Polar residues" evidence="1">
    <location>
        <begin position="278"/>
        <end position="289"/>
    </location>
</feature>
<evidence type="ECO:0000259" key="2">
    <source>
        <dbReference type="PROSITE" id="PS50882"/>
    </source>
</evidence>
<feature type="compositionally biased region" description="Basic and acidic residues" evidence="1">
    <location>
        <begin position="610"/>
        <end position="621"/>
    </location>
</feature>
<accession>W9CXM4</accession>
<dbReference type="EMBL" id="AYSA01000007">
    <property type="protein sequence ID" value="ESZ99365.1"/>
    <property type="molecule type" value="Genomic_DNA"/>
</dbReference>
<gene>
    <name evidence="3" type="ORF">SBOR_0235</name>
</gene>
<evidence type="ECO:0000256" key="1">
    <source>
        <dbReference type="SAM" id="MobiDB-lite"/>
    </source>
</evidence>
<dbReference type="Gene3D" id="3.10.590.10">
    <property type="entry name" value="ph1033 like domains"/>
    <property type="match status" value="1"/>
</dbReference>
<dbReference type="GO" id="GO:1990247">
    <property type="term" value="F:N6-methyladenosine-containing RNA reader activity"/>
    <property type="evidence" value="ECO:0007669"/>
    <property type="project" value="TreeGrafter"/>
</dbReference>
<sequence>MWPRNNGFQNNGQYQPNNFNQDDLSATTPLQSPFGGGPGPNFFQQPNMMQQYEEMNIDGFNAFSPELPMYNQAAFAQNQFITPNPPFSPQLNSTNNSVAPPTPTPTKEQLAAKTAELRARLMKGKEGRAISATPPAGAAAKQITAIEPSSSLQQSPKSPITGTNIDEHLRREKEINDLISDYSETKPITKSKMNQEAGNGTAKKPVHVNTSILSAKSQDLFSGSPTRITKSHANSDRASNGTPAERETRNIRNGSMSEGEILDEPTPKKLPPTEPKANQVNKKSANVNEKSLKPEDGRTARPPHMRVKLEEPGPLVRRPAPAQPSKPDPPRYREERREENDFRPERKSNVDHRHEKKSQHQDADKKHHPRRFSREENDDYRRPEVAKEDGKSVRESKPPTLAQILPHDADLREWLEMSQYHDLTHRNKVLKTARALKELESQKAKLLAGIQDNHSLVKYNMGSLTTGLIMPPQNASATTEPTDLRDRVTSNKRSYSEVQDSQEEVNYGKSARLEDREHEHRRRQSSADYDSSRRANGDRGGRFEESRIRGRSHSNDREVSPGLRAYESRPPARDRSYDTGSGGRRTFEVHGSYRGKAFDPNYRGRGRGRGRGDWGSHESRSEAGFGSRNALSKPYKDPKGFDRGGKGDTRYFIVKSFNEENVIKCIEDGVWTTQAQNGPIFKEAFETCKNVILVFSINKSRAFQGYARMESLPGSIEVPSWQNSINWESAGAFKVRWLAINSTRFHRIGHLKNSRNENLAVLIGKDGQEIEEGCGSDLLTCMDEELEVALEGERLVDKEDFWDD</sequence>
<feature type="compositionally biased region" description="Basic and acidic residues" evidence="1">
    <location>
        <begin position="566"/>
        <end position="577"/>
    </location>
</feature>
<dbReference type="STRING" id="1432307.W9CXM4"/>
<dbReference type="InterPro" id="IPR045168">
    <property type="entry name" value="YTH_prot"/>
</dbReference>
<feature type="compositionally biased region" description="Basic and acidic residues" evidence="1">
    <location>
        <begin position="328"/>
        <end position="365"/>
    </location>
</feature>
<feature type="region of interest" description="Disordered" evidence="1">
    <location>
        <begin position="182"/>
        <end position="403"/>
    </location>
</feature>
<proteinExistence type="predicted"/>
<dbReference type="InterPro" id="IPR007275">
    <property type="entry name" value="YTH_domain"/>
</dbReference>
<comment type="caution">
    <text evidence="3">The sequence shown here is derived from an EMBL/GenBank/DDBJ whole genome shotgun (WGS) entry which is preliminary data.</text>
</comment>
<feature type="compositionally biased region" description="Basic and acidic residues" evidence="1">
    <location>
        <begin position="372"/>
        <end position="397"/>
    </location>
</feature>
<feature type="compositionally biased region" description="Basic and acidic residues" evidence="1">
    <location>
        <begin position="290"/>
        <end position="299"/>
    </location>
</feature>
<dbReference type="GO" id="GO:0005654">
    <property type="term" value="C:nucleoplasm"/>
    <property type="evidence" value="ECO:0007669"/>
    <property type="project" value="TreeGrafter"/>
</dbReference>
<feature type="region of interest" description="Disordered" evidence="1">
    <location>
        <begin position="1"/>
        <end position="45"/>
    </location>
</feature>
<protein>
    <recommendedName>
        <fullName evidence="2">YTH domain-containing protein</fullName>
    </recommendedName>
</protein>